<reference evidence="1 2" key="1">
    <citation type="submission" date="2023-08" db="EMBL/GenBank/DDBJ databases">
        <authorList>
            <person name="Palmer J.M."/>
        </authorList>
    </citation>
    <scope>NUCLEOTIDE SEQUENCE [LARGE SCALE GENOMIC DNA]</scope>
    <source>
        <strain evidence="1 2">TWF481</strain>
    </source>
</reference>
<organism evidence="1 2">
    <name type="scientific">Arthrobotrys musiformis</name>
    <dbReference type="NCBI Taxonomy" id="47236"/>
    <lineage>
        <taxon>Eukaryota</taxon>
        <taxon>Fungi</taxon>
        <taxon>Dikarya</taxon>
        <taxon>Ascomycota</taxon>
        <taxon>Pezizomycotina</taxon>
        <taxon>Orbiliomycetes</taxon>
        <taxon>Orbiliales</taxon>
        <taxon>Orbiliaceae</taxon>
        <taxon>Arthrobotrys</taxon>
    </lineage>
</organism>
<gene>
    <name evidence="1" type="ORF">TWF481_011582</name>
</gene>
<dbReference type="EMBL" id="JAVHJL010000008">
    <property type="protein sequence ID" value="KAK6499013.1"/>
    <property type="molecule type" value="Genomic_DNA"/>
</dbReference>
<name>A0AAV9VYW0_9PEZI</name>
<keyword evidence="2" id="KW-1185">Reference proteome</keyword>
<sequence length="270" mass="29017">MPKKTYLRPPNDDYAPDTNIQLGHIWLNPKDPGSFIGPPLPIPGDISVNRTYKESWTIDFGRNAHSKIGYWAKIAQLPVAAGGYTMWGRSQGGVYTVPRMDTYSIEPTPDYAKASIALAPPKNIRKGSNFYMVTGVKIARGGSGSTVESKDIGADITLGVDATIGGIPAEVGGEIGHSTAGYSRQSFSSASDYVFAYRVREIFYHKTELKIKAFNKGAVLGEGLSPSVGNGESEVGFIIEEAEAGNKDFVVAGEIDSFIDDDGEEVDIVL</sequence>
<accession>A0AAV9VYW0</accession>
<evidence type="ECO:0000313" key="2">
    <source>
        <dbReference type="Proteomes" id="UP001370758"/>
    </source>
</evidence>
<dbReference type="Proteomes" id="UP001370758">
    <property type="component" value="Unassembled WGS sequence"/>
</dbReference>
<proteinExistence type="predicted"/>
<protein>
    <submittedName>
        <fullName evidence="1">Uncharacterized protein</fullName>
    </submittedName>
</protein>
<comment type="caution">
    <text evidence="1">The sequence shown here is derived from an EMBL/GenBank/DDBJ whole genome shotgun (WGS) entry which is preliminary data.</text>
</comment>
<dbReference type="AlphaFoldDB" id="A0AAV9VYW0"/>
<evidence type="ECO:0000313" key="1">
    <source>
        <dbReference type="EMBL" id="KAK6499013.1"/>
    </source>
</evidence>